<dbReference type="Proteomes" id="UP000326924">
    <property type="component" value="Unassembled WGS sequence"/>
</dbReference>
<feature type="non-terminal residue" evidence="2">
    <location>
        <position position="85"/>
    </location>
</feature>
<sequence>MCSAAGSAAELPLIKSIGVGLSCTVSSILLFFGAVLIWVTAKWGQNAKGGGKRRMQGNRNLEVIFGASERNLESRAFVCTISSCV</sequence>
<dbReference type="InParanoid" id="A0A5J5EWL8"/>
<evidence type="ECO:0000313" key="3">
    <source>
        <dbReference type="Proteomes" id="UP000326924"/>
    </source>
</evidence>
<keyword evidence="3" id="KW-1185">Reference proteome</keyword>
<evidence type="ECO:0000313" key="2">
    <source>
        <dbReference type="EMBL" id="KAA8905668.1"/>
    </source>
</evidence>
<gene>
    <name evidence="2" type="ORF">FN846DRAFT_1021721</name>
</gene>
<keyword evidence="1" id="KW-1133">Transmembrane helix</keyword>
<reference evidence="2 3" key="1">
    <citation type="submission" date="2019-09" db="EMBL/GenBank/DDBJ databases">
        <title>Draft genome of the ectomycorrhizal ascomycete Sphaerosporella brunnea.</title>
        <authorList>
            <consortium name="DOE Joint Genome Institute"/>
            <person name="Benucci G.M."/>
            <person name="Marozzi G."/>
            <person name="Antonielli L."/>
            <person name="Sanchez S."/>
            <person name="Marco P."/>
            <person name="Wang X."/>
            <person name="Falini L.B."/>
            <person name="Barry K."/>
            <person name="Haridas S."/>
            <person name="Lipzen A."/>
            <person name="Labutti K."/>
            <person name="Grigoriev I.V."/>
            <person name="Murat C."/>
            <person name="Martin F."/>
            <person name="Albertini E."/>
            <person name="Donnini D."/>
            <person name="Bonito G."/>
        </authorList>
    </citation>
    <scope>NUCLEOTIDE SEQUENCE [LARGE SCALE GENOMIC DNA]</scope>
    <source>
        <strain evidence="2 3">Sb_GMNB300</strain>
    </source>
</reference>
<dbReference type="EMBL" id="VXIS01000097">
    <property type="protein sequence ID" value="KAA8905668.1"/>
    <property type="molecule type" value="Genomic_DNA"/>
</dbReference>
<evidence type="ECO:0000256" key="1">
    <source>
        <dbReference type="SAM" id="Phobius"/>
    </source>
</evidence>
<keyword evidence="1" id="KW-0472">Membrane</keyword>
<dbReference type="AlphaFoldDB" id="A0A5J5EWL8"/>
<proteinExistence type="predicted"/>
<protein>
    <submittedName>
        <fullName evidence="2">Uncharacterized protein</fullName>
    </submittedName>
</protein>
<keyword evidence="1" id="KW-0812">Transmembrane</keyword>
<feature type="transmembrane region" description="Helical" evidence="1">
    <location>
        <begin position="17"/>
        <end position="39"/>
    </location>
</feature>
<organism evidence="2 3">
    <name type="scientific">Sphaerosporella brunnea</name>
    <dbReference type="NCBI Taxonomy" id="1250544"/>
    <lineage>
        <taxon>Eukaryota</taxon>
        <taxon>Fungi</taxon>
        <taxon>Dikarya</taxon>
        <taxon>Ascomycota</taxon>
        <taxon>Pezizomycotina</taxon>
        <taxon>Pezizomycetes</taxon>
        <taxon>Pezizales</taxon>
        <taxon>Pyronemataceae</taxon>
        <taxon>Sphaerosporella</taxon>
    </lineage>
</organism>
<accession>A0A5J5EWL8</accession>
<comment type="caution">
    <text evidence="2">The sequence shown here is derived from an EMBL/GenBank/DDBJ whole genome shotgun (WGS) entry which is preliminary data.</text>
</comment>
<name>A0A5J5EWL8_9PEZI</name>